<dbReference type="SUPFAM" id="SSF51735">
    <property type="entry name" value="NAD(P)-binding Rossmann-fold domains"/>
    <property type="match status" value="1"/>
</dbReference>
<comment type="caution">
    <text evidence="3">The sequence shown here is derived from an EMBL/GenBank/DDBJ whole genome shotgun (WGS) entry which is preliminary data.</text>
</comment>
<evidence type="ECO:0000259" key="2">
    <source>
        <dbReference type="Pfam" id="PF13460"/>
    </source>
</evidence>
<evidence type="ECO:0000313" key="3">
    <source>
        <dbReference type="EMBL" id="OQZ92437.1"/>
    </source>
</evidence>
<organism evidence="3 4">
    <name type="scientific">Mycobacterium alsense</name>
    <dbReference type="NCBI Taxonomy" id="324058"/>
    <lineage>
        <taxon>Bacteria</taxon>
        <taxon>Bacillati</taxon>
        <taxon>Actinomycetota</taxon>
        <taxon>Actinomycetes</taxon>
        <taxon>Mycobacteriales</taxon>
        <taxon>Mycobacteriaceae</taxon>
        <taxon>Mycobacterium</taxon>
    </lineage>
</organism>
<feature type="region of interest" description="Disordered" evidence="1">
    <location>
        <begin position="265"/>
        <end position="297"/>
    </location>
</feature>
<proteinExistence type="predicted"/>
<dbReference type="Proteomes" id="UP000192319">
    <property type="component" value="Unassembled WGS sequence"/>
</dbReference>
<name>A0ABX3REY3_9MYCO</name>
<dbReference type="Pfam" id="PF13460">
    <property type="entry name" value="NAD_binding_10"/>
    <property type="match status" value="1"/>
</dbReference>
<evidence type="ECO:0000256" key="1">
    <source>
        <dbReference type="SAM" id="MobiDB-lite"/>
    </source>
</evidence>
<keyword evidence="4" id="KW-1185">Reference proteome</keyword>
<feature type="domain" description="NAD(P)-binding" evidence="2">
    <location>
        <begin position="26"/>
        <end position="194"/>
    </location>
</feature>
<sequence length="297" mass="30803">MVLFGVASPGDRIRGVRLLSTVAVIGATGTAGSRVVARLRARDVAVVEMSRAQGVDVITGRGLFEALAGADVVIDVANPMPADPRSGITQAVATATHNVVGACAARDVQRLVVLTIAGIEDPVFDGFAYYEAKRAAKEIVLDGPVPATIVKSTQWYEFACNPSVVKSRDGEVVVEDWLIQPVAADTVADVLVETALGQTHPPRTVTGPGAVRLPDLTSKLLERQGDHRRVRAVQPALTALGTGALLATDGAIVVGPDVDTWLHTLAPDGDSAGTGGSSDGADAPKRPTARGLSNTRR</sequence>
<dbReference type="InterPro" id="IPR016040">
    <property type="entry name" value="NAD(P)-bd_dom"/>
</dbReference>
<evidence type="ECO:0000313" key="4">
    <source>
        <dbReference type="Proteomes" id="UP000192319"/>
    </source>
</evidence>
<dbReference type="Gene3D" id="3.40.50.720">
    <property type="entry name" value="NAD(P)-binding Rossmann-like Domain"/>
    <property type="match status" value="1"/>
</dbReference>
<reference evidence="3 4" key="1">
    <citation type="submission" date="2017-02" db="EMBL/GenBank/DDBJ databases">
        <title>The new phylogeny of genus Mycobacterium.</title>
        <authorList>
            <person name="Tortoli E."/>
            <person name="Trovato A."/>
            <person name="Cirillo D.M."/>
        </authorList>
    </citation>
    <scope>NUCLEOTIDE SEQUENCE [LARGE SCALE GENOMIC DNA]</scope>
    <source>
        <strain evidence="3 4">DSM 45230</strain>
    </source>
</reference>
<accession>A0ABX3REY3</accession>
<dbReference type="InterPro" id="IPR036291">
    <property type="entry name" value="NAD(P)-bd_dom_sf"/>
</dbReference>
<gene>
    <name evidence="3" type="ORF">BST11_05800</name>
</gene>
<protein>
    <submittedName>
        <fullName evidence="3">NmrA family protein</fullName>
    </submittedName>
</protein>
<dbReference type="EMBL" id="MVHD01000005">
    <property type="protein sequence ID" value="OQZ92437.1"/>
    <property type="molecule type" value="Genomic_DNA"/>
</dbReference>